<dbReference type="WBParaSite" id="HPLM_0001934401-mRNA-1">
    <property type="protein sequence ID" value="HPLM_0001934401-mRNA-1"/>
    <property type="gene ID" value="HPLM_0001934401"/>
</dbReference>
<gene>
    <name evidence="1" type="ORF">HPLM_LOCUS19336</name>
</gene>
<evidence type="ECO:0000313" key="2">
    <source>
        <dbReference type="Proteomes" id="UP000268014"/>
    </source>
</evidence>
<dbReference type="AlphaFoldDB" id="A0A0N4X4Q2"/>
<protein>
    <submittedName>
        <fullName evidence="3">ZP domain-containing protein</fullName>
    </submittedName>
</protein>
<dbReference type="OrthoDB" id="5843017at2759"/>
<dbReference type="Proteomes" id="UP000268014">
    <property type="component" value="Unassembled WGS sequence"/>
</dbReference>
<evidence type="ECO:0000313" key="1">
    <source>
        <dbReference type="EMBL" id="VDO76571.1"/>
    </source>
</evidence>
<name>A0A0N4X4Q2_HAEPC</name>
<dbReference type="SUPFAM" id="SSF49854">
    <property type="entry name" value="Spermadhesin, CUB domain"/>
    <property type="match status" value="1"/>
</dbReference>
<sequence length="107" mass="12337">MLLIIIAKMEFLTCNYWIESPVGTVIQVRLLDFTTGLSVDGCKYSVVEIKTNKDQTLTGYGCWINPSIVHKSCSDNDVQQALQIQDCSRIPIWYVLFFLTKYFKLVY</sequence>
<keyword evidence="2" id="KW-1185">Reference proteome</keyword>
<proteinExistence type="predicted"/>
<reference evidence="1 2" key="2">
    <citation type="submission" date="2018-11" db="EMBL/GenBank/DDBJ databases">
        <authorList>
            <consortium name="Pathogen Informatics"/>
        </authorList>
    </citation>
    <scope>NUCLEOTIDE SEQUENCE [LARGE SCALE GENOMIC DNA]</scope>
    <source>
        <strain evidence="1 2">MHpl1</strain>
    </source>
</reference>
<organism evidence="3">
    <name type="scientific">Haemonchus placei</name>
    <name type="common">Barber's pole worm</name>
    <dbReference type="NCBI Taxonomy" id="6290"/>
    <lineage>
        <taxon>Eukaryota</taxon>
        <taxon>Metazoa</taxon>
        <taxon>Ecdysozoa</taxon>
        <taxon>Nematoda</taxon>
        <taxon>Chromadorea</taxon>
        <taxon>Rhabditida</taxon>
        <taxon>Rhabditina</taxon>
        <taxon>Rhabditomorpha</taxon>
        <taxon>Strongyloidea</taxon>
        <taxon>Trichostrongylidae</taxon>
        <taxon>Haemonchus</taxon>
    </lineage>
</organism>
<evidence type="ECO:0000313" key="3">
    <source>
        <dbReference type="WBParaSite" id="HPLM_0001934401-mRNA-1"/>
    </source>
</evidence>
<accession>A0A0N4X4Q2</accession>
<dbReference type="InterPro" id="IPR035914">
    <property type="entry name" value="Sperma_CUB_dom_sf"/>
</dbReference>
<dbReference type="EMBL" id="UZAF01021226">
    <property type="protein sequence ID" value="VDO76571.1"/>
    <property type="molecule type" value="Genomic_DNA"/>
</dbReference>
<reference evidence="3" key="1">
    <citation type="submission" date="2017-02" db="UniProtKB">
        <authorList>
            <consortium name="WormBaseParasite"/>
        </authorList>
    </citation>
    <scope>IDENTIFICATION</scope>
</reference>